<evidence type="ECO:0000313" key="14">
    <source>
        <dbReference type="Proteomes" id="UP000654108"/>
    </source>
</evidence>
<feature type="transmembrane region" description="Helical" evidence="12">
    <location>
        <begin position="57"/>
        <end position="83"/>
    </location>
</feature>
<keyword evidence="8 12" id="KW-0472">Membrane</keyword>
<keyword evidence="9 12" id="KW-0407">Ion channel</keyword>
<keyword evidence="3" id="KW-0997">Cell inner membrane</keyword>
<feature type="binding site" evidence="12">
    <location>
        <position position="103"/>
    </location>
    <ligand>
        <name>Na(+)</name>
        <dbReference type="ChEBI" id="CHEBI:29101"/>
        <note>structural</note>
    </ligand>
</feature>
<keyword evidence="12" id="KW-0813">Transport</keyword>
<keyword evidence="7 12" id="KW-0406">Ion transport</keyword>
<comment type="catalytic activity">
    <reaction evidence="11">
        <text>fluoride(in) = fluoride(out)</text>
        <dbReference type="Rhea" id="RHEA:76159"/>
        <dbReference type="ChEBI" id="CHEBI:17051"/>
    </reaction>
    <physiologicalReaction direction="left-to-right" evidence="11">
        <dbReference type="Rhea" id="RHEA:76160"/>
    </physiologicalReaction>
</comment>
<keyword evidence="14" id="KW-1185">Reference proteome</keyword>
<dbReference type="InterPro" id="IPR003691">
    <property type="entry name" value="FluC"/>
</dbReference>
<evidence type="ECO:0000256" key="12">
    <source>
        <dbReference type="HAMAP-Rule" id="MF_00454"/>
    </source>
</evidence>
<dbReference type="GO" id="GO:0140114">
    <property type="term" value="P:cellular detoxification of fluoride"/>
    <property type="evidence" value="ECO:0007669"/>
    <property type="project" value="UniProtKB-UniRule"/>
</dbReference>
<dbReference type="NCBIfam" id="TIGR00494">
    <property type="entry name" value="crcB"/>
    <property type="match status" value="1"/>
</dbReference>
<keyword evidence="4 12" id="KW-0812">Transmembrane</keyword>
<evidence type="ECO:0000313" key="13">
    <source>
        <dbReference type="EMBL" id="MBD8064970.1"/>
    </source>
</evidence>
<evidence type="ECO:0000256" key="11">
    <source>
        <dbReference type="ARBA" id="ARBA00035585"/>
    </source>
</evidence>
<name>A0A927FRM3_9HYPH</name>
<evidence type="ECO:0000256" key="10">
    <source>
        <dbReference type="ARBA" id="ARBA00035120"/>
    </source>
</evidence>
<evidence type="ECO:0000256" key="8">
    <source>
        <dbReference type="ARBA" id="ARBA00023136"/>
    </source>
</evidence>
<keyword evidence="12" id="KW-0479">Metal-binding</keyword>
<sequence>MVAETTKLFVPPAATPLRPRYKAERKVSTVAYVLVFLGAGLGGALRHGTNVLTARMWGLNFPFGTLTVNLVGSFAMAVLMELFAARAGLPQSTRLFLTTGVLGGFTTFSTFTLDAMGMIERQEWLMAIFYLTLSVAGGIAAFIAGVALTRMLLGAQ</sequence>
<protein>
    <recommendedName>
        <fullName evidence="12">Fluoride-specific ion channel FluC</fullName>
    </recommendedName>
</protein>
<keyword evidence="5 12" id="KW-1133">Transmembrane helix</keyword>
<comment type="function">
    <text evidence="12">Fluoride-specific ion channel. Important for reducing fluoride concentration in the cell, thus reducing its toxicity.</text>
</comment>
<feature type="transmembrane region" description="Helical" evidence="12">
    <location>
        <begin position="95"/>
        <end position="113"/>
    </location>
</feature>
<dbReference type="Pfam" id="PF02537">
    <property type="entry name" value="CRCB"/>
    <property type="match status" value="1"/>
</dbReference>
<feature type="binding site" evidence="12">
    <location>
        <position position="106"/>
    </location>
    <ligand>
        <name>Na(+)</name>
        <dbReference type="ChEBI" id="CHEBI:29101"/>
        <note>structural</note>
    </ligand>
</feature>
<dbReference type="EMBL" id="JACYFU010000001">
    <property type="protein sequence ID" value="MBD8064970.1"/>
    <property type="molecule type" value="Genomic_DNA"/>
</dbReference>
<feature type="transmembrane region" description="Helical" evidence="12">
    <location>
        <begin position="27"/>
        <end position="45"/>
    </location>
</feature>
<evidence type="ECO:0000256" key="6">
    <source>
        <dbReference type="ARBA" id="ARBA00023053"/>
    </source>
</evidence>
<dbReference type="Proteomes" id="UP000654108">
    <property type="component" value="Unassembled WGS sequence"/>
</dbReference>
<dbReference type="GO" id="GO:0005886">
    <property type="term" value="C:plasma membrane"/>
    <property type="evidence" value="ECO:0007669"/>
    <property type="project" value="UniProtKB-SubCell"/>
</dbReference>
<evidence type="ECO:0000256" key="9">
    <source>
        <dbReference type="ARBA" id="ARBA00023303"/>
    </source>
</evidence>
<comment type="similarity">
    <text evidence="10 12">Belongs to the fluoride channel Fluc/FEX (TC 1.A.43) family.</text>
</comment>
<dbReference type="PANTHER" id="PTHR28259">
    <property type="entry name" value="FLUORIDE EXPORT PROTEIN 1-RELATED"/>
    <property type="match status" value="1"/>
</dbReference>
<comment type="subcellular location">
    <subcellularLocation>
        <location evidence="1 12">Cell membrane</location>
        <topology evidence="1 12">Multi-pass membrane protein</topology>
    </subcellularLocation>
</comment>
<dbReference type="HAMAP" id="MF_00454">
    <property type="entry name" value="FluC"/>
    <property type="match status" value="1"/>
</dbReference>
<gene>
    <name evidence="12 13" type="primary">crcB</name>
    <name evidence="12" type="synonym">fluC</name>
    <name evidence="13" type="ORF">IC608_05730</name>
</gene>
<keyword evidence="2 12" id="KW-1003">Cell membrane</keyword>
<dbReference type="GO" id="GO:0062054">
    <property type="term" value="F:fluoride channel activity"/>
    <property type="evidence" value="ECO:0007669"/>
    <property type="project" value="UniProtKB-UniRule"/>
</dbReference>
<keyword evidence="6 12" id="KW-0915">Sodium</keyword>
<organism evidence="13 14">
    <name type="scientific">Devosia oryzisoli</name>
    <dbReference type="NCBI Taxonomy" id="2774138"/>
    <lineage>
        <taxon>Bacteria</taxon>
        <taxon>Pseudomonadati</taxon>
        <taxon>Pseudomonadota</taxon>
        <taxon>Alphaproteobacteria</taxon>
        <taxon>Hyphomicrobiales</taxon>
        <taxon>Devosiaceae</taxon>
        <taxon>Devosia</taxon>
    </lineage>
</organism>
<evidence type="ECO:0000256" key="2">
    <source>
        <dbReference type="ARBA" id="ARBA00022475"/>
    </source>
</evidence>
<evidence type="ECO:0000256" key="1">
    <source>
        <dbReference type="ARBA" id="ARBA00004651"/>
    </source>
</evidence>
<reference evidence="13" key="1">
    <citation type="submission" date="2020-09" db="EMBL/GenBank/DDBJ databases">
        <title>Genome seq and assembly of Devosia sp.</title>
        <authorList>
            <person name="Chhetri G."/>
        </authorList>
    </citation>
    <scope>NUCLEOTIDE SEQUENCE</scope>
    <source>
        <strain evidence="13">PTR5</strain>
    </source>
</reference>
<comment type="activity regulation">
    <text evidence="12">Na(+) is not transported, but it plays an essential structural role and its presence is essential for fluoride channel function.</text>
</comment>
<evidence type="ECO:0000256" key="7">
    <source>
        <dbReference type="ARBA" id="ARBA00023065"/>
    </source>
</evidence>
<dbReference type="AlphaFoldDB" id="A0A927FRM3"/>
<dbReference type="GO" id="GO:0046872">
    <property type="term" value="F:metal ion binding"/>
    <property type="evidence" value="ECO:0007669"/>
    <property type="project" value="UniProtKB-KW"/>
</dbReference>
<accession>A0A927FRM3</accession>
<evidence type="ECO:0000256" key="5">
    <source>
        <dbReference type="ARBA" id="ARBA00022989"/>
    </source>
</evidence>
<evidence type="ECO:0000256" key="4">
    <source>
        <dbReference type="ARBA" id="ARBA00022692"/>
    </source>
</evidence>
<feature type="transmembrane region" description="Helical" evidence="12">
    <location>
        <begin position="125"/>
        <end position="148"/>
    </location>
</feature>
<evidence type="ECO:0000256" key="3">
    <source>
        <dbReference type="ARBA" id="ARBA00022519"/>
    </source>
</evidence>
<proteinExistence type="inferred from homology"/>
<dbReference type="PANTHER" id="PTHR28259:SF1">
    <property type="entry name" value="FLUORIDE EXPORT PROTEIN 1-RELATED"/>
    <property type="match status" value="1"/>
</dbReference>
<comment type="caution">
    <text evidence="13">The sequence shown here is derived from an EMBL/GenBank/DDBJ whole genome shotgun (WGS) entry which is preliminary data.</text>
</comment>